<dbReference type="CDD" id="cd02440">
    <property type="entry name" value="AdoMet_MTases"/>
    <property type="match status" value="1"/>
</dbReference>
<dbReference type="Proteomes" id="UP000887116">
    <property type="component" value="Unassembled WGS sequence"/>
</dbReference>
<gene>
    <name evidence="2" type="primary">ssuh2_2</name>
    <name evidence="2" type="ORF">TNCT_649921</name>
</gene>
<proteinExistence type="predicted"/>
<dbReference type="OrthoDB" id="3355217at2759"/>
<dbReference type="Gene3D" id="3.40.50.150">
    <property type="entry name" value="Vaccinia Virus protein VP39"/>
    <property type="match status" value="1"/>
</dbReference>
<keyword evidence="3" id="KW-1185">Reference proteome</keyword>
<feature type="domain" description="Methyltransferase" evidence="1">
    <location>
        <begin position="318"/>
        <end position="374"/>
    </location>
</feature>
<evidence type="ECO:0000259" key="1">
    <source>
        <dbReference type="Pfam" id="PF13649"/>
    </source>
</evidence>
<dbReference type="EMBL" id="BMAO01028345">
    <property type="protein sequence ID" value="GFR23861.1"/>
    <property type="molecule type" value="Genomic_DNA"/>
</dbReference>
<comment type="caution">
    <text evidence="2">The sequence shown here is derived from an EMBL/GenBank/DDBJ whole genome shotgun (WGS) entry which is preliminary data.</text>
</comment>
<dbReference type="AlphaFoldDB" id="A0A8X6LUW3"/>
<name>A0A8X6LUW3_TRICU</name>
<sequence length="391" mass="44971">MENGGQRICYHEIKHSVAFHYILETFTERRATCWIEEPFTGGAVDKQDMGEPPDIEDIPATPPEYFKSYVYHQEIPYTANIETCEECDGEGKYECPTCLGQGWEFCPYCRGNKWYPLAVDSFDGDCMKCQGSGERTCWVCNGDEEVECKTCGGAGEMKSYIRLLVIWSNHTDDYIVEKGSALKAHRLRMATGINVCEEEGLTLMPLTHFPISAVSMASVQLIQYHAREYKEEKVLKQRHRVSIIPVASVRYQWKKHEGLFYVYGNERYKIQSFQKASIESMDPILYSKYHHLQERDVNDFLLACASLSNWCYLTKKTVMDVGCGSGNTSCAWFLSLFLQVKRLIAIDKSEEMIKLAKVLNPHPKIEYMVADIADELVFLILFYFCKSFEKL</sequence>
<organism evidence="2 3">
    <name type="scientific">Trichonephila clavata</name>
    <name type="common">Joro spider</name>
    <name type="synonym">Nephila clavata</name>
    <dbReference type="NCBI Taxonomy" id="2740835"/>
    <lineage>
        <taxon>Eukaryota</taxon>
        <taxon>Metazoa</taxon>
        <taxon>Ecdysozoa</taxon>
        <taxon>Arthropoda</taxon>
        <taxon>Chelicerata</taxon>
        <taxon>Arachnida</taxon>
        <taxon>Araneae</taxon>
        <taxon>Araneomorphae</taxon>
        <taxon>Entelegynae</taxon>
        <taxon>Araneoidea</taxon>
        <taxon>Nephilidae</taxon>
        <taxon>Trichonephila</taxon>
    </lineage>
</organism>
<dbReference type="InterPro" id="IPR052789">
    <property type="entry name" value="SSUH2_homolog"/>
</dbReference>
<dbReference type="InterPro" id="IPR029063">
    <property type="entry name" value="SAM-dependent_MTases_sf"/>
</dbReference>
<dbReference type="Pfam" id="PF13649">
    <property type="entry name" value="Methyltransf_25"/>
    <property type="match status" value="1"/>
</dbReference>
<protein>
    <submittedName>
        <fullName evidence="2">Protein SSUH2</fullName>
    </submittedName>
</protein>
<dbReference type="PANTHER" id="PTHR48465:SF1">
    <property type="entry name" value="PROTEIN SSUH2 HOMOLOG"/>
    <property type="match status" value="1"/>
</dbReference>
<evidence type="ECO:0000313" key="3">
    <source>
        <dbReference type="Proteomes" id="UP000887116"/>
    </source>
</evidence>
<dbReference type="PANTHER" id="PTHR48465">
    <property type="entry name" value="PROTEIN SSUH2 HOMOLOG"/>
    <property type="match status" value="1"/>
</dbReference>
<accession>A0A8X6LUW3</accession>
<dbReference type="InterPro" id="IPR041698">
    <property type="entry name" value="Methyltransf_25"/>
</dbReference>
<reference evidence="2" key="1">
    <citation type="submission" date="2020-07" db="EMBL/GenBank/DDBJ databases">
        <title>Multicomponent nature underlies the extraordinary mechanical properties of spider dragline silk.</title>
        <authorList>
            <person name="Kono N."/>
            <person name="Nakamura H."/>
            <person name="Mori M."/>
            <person name="Yoshida Y."/>
            <person name="Ohtoshi R."/>
            <person name="Malay A.D."/>
            <person name="Moran D.A.P."/>
            <person name="Tomita M."/>
            <person name="Numata K."/>
            <person name="Arakawa K."/>
        </authorList>
    </citation>
    <scope>NUCLEOTIDE SEQUENCE</scope>
</reference>
<evidence type="ECO:0000313" key="2">
    <source>
        <dbReference type="EMBL" id="GFR23861.1"/>
    </source>
</evidence>
<dbReference type="SUPFAM" id="SSF53335">
    <property type="entry name" value="S-adenosyl-L-methionine-dependent methyltransferases"/>
    <property type="match status" value="1"/>
</dbReference>